<evidence type="ECO:0000313" key="4">
    <source>
        <dbReference type="EMBL" id="KAK3096019.1"/>
    </source>
</evidence>
<keyword evidence="5" id="KW-1185">Reference proteome</keyword>
<dbReference type="Proteomes" id="UP001186944">
    <property type="component" value="Unassembled WGS sequence"/>
</dbReference>
<protein>
    <submittedName>
        <fullName evidence="4">Uncharacterized protein</fullName>
    </submittedName>
</protein>
<evidence type="ECO:0000256" key="1">
    <source>
        <dbReference type="SAM" id="Coils"/>
    </source>
</evidence>
<sequence length="232" mass="26306">MLSALSQSVSEQRVKVIPVLAERDVCYSDIPESIKWVTYMDPYHDKDYLDRLCHILKGEDIPFCVETHLPAGDIAYGLAWAYIINYLEYVLSDTQTTSGECMIPCECGYAKQIEYWNNVSNQEQQLKELEQTLVDIRKNLTLVKDNLTTERIKLFSAEDSRQSSKLIGIGGLLIILAVPVFLLAMDFTSVCGRCGRLNLKNKLPINSNKNKTTESQDTSSTSTLTTRYKKMN</sequence>
<feature type="transmembrane region" description="Helical" evidence="3">
    <location>
        <begin position="166"/>
        <end position="185"/>
    </location>
</feature>
<dbReference type="AlphaFoldDB" id="A0AA88Y1Q8"/>
<keyword evidence="3" id="KW-0472">Membrane</keyword>
<feature type="coiled-coil region" evidence="1">
    <location>
        <begin position="119"/>
        <end position="146"/>
    </location>
</feature>
<evidence type="ECO:0000313" key="5">
    <source>
        <dbReference type="Proteomes" id="UP001186944"/>
    </source>
</evidence>
<comment type="caution">
    <text evidence="4">The sequence shown here is derived from an EMBL/GenBank/DDBJ whole genome shotgun (WGS) entry which is preliminary data.</text>
</comment>
<keyword evidence="3" id="KW-0812">Transmembrane</keyword>
<keyword evidence="1" id="KW-0175">Coiled coil</keyword>
<keyword evidence="3" id="KW-1133">Transmembrane helix</keyword>
<organism evidence="4 5">
    <name type="scientific">Pinctada imbricata</name>
    <name type="common">Atlantic pearl-oyster</name>
    <name type="synonym">Pinctada martensii</name>
    <dbReference type="NCBI Taxonomy" id="66713"/>
    <lineage>
        <taxon>Eukaryota</taxon>
        <taxon>Metazoa</taxon>
        <taxon>Spiralia</taxon>
        <taxon>Lophotrochozoa</taxon>
        <taxon>Mollusca</taxon>
        <taxon>Bivalvia</taxon>
        <taxon>Autobranchia</taxon>
        <taxon>Pteriomorphia</taxon>
        <taxon>Pterioida</taxon>
        <taxon>Pterioidea</taxon>
        <taxon>Pteriidae</taxon>
        <taxon>Pinctada</taxon>
    </lineage>
</organism>
<accession>A0AA88Y1Q8</accession>
<evidence type="ECO:0000256" key="2">
    <source>
        <dbReference type="SAM" id="MobiDB-lite"/>
    </source>
</evidence>
<feature type="compositionally biased region" description="Low complexity" evidence="2">
    <location>
        <begin position="213"/>
        <end position="226"/>
    </location>
</feature>
<evidence type="ECO:0000256" key="3">
    <source>
        <dbReference type="SAM" id="Phobius"/>
    </source>
</evidence>
<feature type="region of interest" description="Disordered" evidence="2">
    <location>
        <begin position="205"/>
        <end position="232"/>
    </location>
</feature>
<proteinExistence type="predicted"/>
<dbReference type="EMBL" id="VSWD01000008">
    <property type="protein sequence ID" value="KAK3096019.1"/>
    <property type="molecule type" value="Genomic_DNA"/>
</dbReference>
<gene>
    <name evidence="4" type="ORF">FSP39_022014</name>
</gene>
<dbReference type="Gene3D" id="1.20.5.5200">
    <property type="match status" value="1"/>
</dbReference>
<name>A0AA88Y1Q8_PINIB</name>
<reference evidence="4" key="1">
    <citation type="submission" date="2019-08" db="EMBL/GenBank/DDBJ databases">
        <title>The improved chromosome-level genome for the pearl oyster Pinctada fucata martensii using PacBio sequencing and Hi-C.</title>
        <authorList>
            <person name="Zheng Z."/>
        </authorList>
    </citation>
    <scope>NUCLEOTIDE SEQUENCE</scope>
    <source>
        <strain evidence="4">ZZ-2019</strain>
        <tissue evidence="4">Adductor muscle</tissue>
    </source>
</reference>